<dbReference type="SUPFAM" id="SSF51998">
    <property type="entry name" value="PFL-like glycyl radical enzymes"/>
    <property type="match status" value="1"/>
</dbReference>
<dbReference type="NCBIfam" id="TIGR02487">
    <property type="entry name" value="NrdD"/>
    <property type="match status" value="1"/>
</dbReference>
<dbReference type="InterPro" id="IPR012833">
    <property type="entry name" value="NrdD"/>
</dbReference>
<dbReference type="GO" id="GO:0009265">
    <property type="term" value="P:2'-deoxyribonucleotide biosynthetic process"/>
    <property type="evidence" value="ECO:0007669"/>
    <property type="project" value="TreeGrafter"/>
</dbReference>
<dbReference type="eggNOG" id="arCOG03714">
    <property type="taxonomic scope" value="Archaea"/>
</dbReference>
<dbReference type="GO" id="GO:0031250">
    <property type="term" value="C:anaerobic ribonucleoside-triphosphate reductase complex"/>
    <property type="evidence" value="ECO:0007669"/>
    <property type="project" value="TreeGrafter"/>
</dbReference>
<keyword evidence="7" id="KW-1185">Reference proteome</keyword>
<dbReference type="KEGG" id="mfe:Mefer_0922"/>
<evidence type="ECO:0000256" key="2">
    <source>
        <dbReference type="ARBA" id="ARBA00022840"/>
    </source>
</evidence>
<dbReference type="GO" id="GO:0005524">
    <property type="term" value="F:ATP binding"/>
    <property type="evidence" value="ECO:0007669"/>
    <property type="project" value="UniProtKB-UniRule"/>
</dbReference>
<organism evidence="6 7">
    <name type="scientific">Methanocaldococcus fervens (strain DSM 4213 / JCM 15782 / AG86)</name>
    <name type="common">Methanococcus fervens</name>
    <dbReference type="NCBI Taxonomy" id="573064"/>
    <lineage>
        <taxon>Archaea</taxon>
        <taxon>Methanobacteriati</taxon>
        <taxon>Methanobacteriota</taxon>
        <taxon>Methanomada group</taxon>
        <taxon>Methanococci</taxon>
        <taxon>Methanococcales</taxon>
        <taxon>Methanocaldococcaceae</taxon>
        <taxon>Methanocaldococcus</taxon>
    </lineage>
</organism>
<evidence type="ECO:0000256" key="3">
    <source>
        <dbReference type="PROSITE-ProRule" id="PRU00492"/>
    </source>
</evidence>
<evidence type="ECO:0000256" key="4">
    <source>
        <dbReference type="SAM" id="Coils"/>
    </source>
</evidence>
<dbReference type="GO" id="GO:0004748">
    <property type="term" value="F:ribonucleoside-diphosphate reductase activity, thioredoxin disulfide as acceptor"/>
    <property type="evidence" value="ECO:0007669"/>
    <property type="project" value="TreeGrafter"/>
</dbReference>
<protein>
    <submittedName>
        <fullName evidence="6">Anaerobic ribonucleoside-triphosphate reductase</fullName>
        <ecNumber evidence="6">1.17.4.2</ecNumber>
    </submittedName>
</protein>
<keyword evidence="4" id="KW-0175">Coiled coil</keyword>
<dbReference type="AlphaFoldDB" id="C7P858"/>
<dbReference type="STRING" id="573064.Mefer_0922"/>
<dbReference type="GO" id="GO:0006260">
    <property type="term" value="P:DNA replication"/>
    <property type="evidence" value="ECO:0007669"/>
    <property type="project" value="InterPro"/>
</dbReference>
<sequence length="764" mass="88058">MISIKDFTAKATEFYVIKRNRKKEKFDINKLAKSLINSGVNYNDLDQIISEVTTKIYNGISTDELKDIVYNVLKKIDKDVAENYRRGVILKVRTSEKEFEPFNKEKIVKALIREAGADKETAQKIADEVERELKKLKVKYLTAPMIREIVNYKLIEYGFEDLRHKHTRLGMPVYDITKLIKSGSRENANLMYNPESIHKWVADETMKQYALLAIFPKHIADAHIKGDIHLHDLEYGATRPVCLQHDLRPFFKYGLKVDGTGLHTSVSKPAKHPEVAIQHAAKVMMASQTNMSGGQSIDEFNVWLAPYVRGLSYERIKQLMQMFIYELNQMYVARGGQVIFSSINCELEIPEFLKDKPAVVAGTTRGTYEEYEEEARLILEALVDVMMEGDAMGKPFLFPNFIIKLRENAFKDENKELMYKIHKLSAKFGTPYFINMLPEWQEVNTNAMGCRTRLTSNWTGNPEIDTLRTGNMQWYTLNLPRIAYEADGDDDRLFEILEERLELLKEALLIKHEITLERLYVDGLMPFLTQKFDGEPYYRYDNTTKTFGFVGLNEMLKYHLGEELHDSKEAVKFGERVIGFIREYADKLKEETGLRFTVTQTPAESTAGRFARLDYKYYKNQAETVVRGDLNDVETLYYTNSSHVRVDAPITLGEKVKIEEKFHPLCNGGHIMHVWNIESAADPDVLMNITRKITKTDIGFWTYTKNLSVCNKCGASAGGLRDRCVNCGSEDVAKFSRITGYLQNISNWNKAKQKELEDRRLPKI</sequence>
<dbReference type="OrthoDB" id="139164at2157"/>
<name>C7P858_METFA</name>
<evidence type="ECO:0000259" key="5">
    <source>
        <dbReference type="PROSITE" id="PS51161"/>
    </source>
</evidence>
<dbReference type="GO" id="GO:0008998">
    <property type="term" value="F:ribonucleoside-triphosphate reductase (thioredoxin) activity"/>
    <property type="evidence" value="ECO:0007669"/>
    <property type="project" value="UniProtKB-EC"/>
</dbReference>
<evidence type="ECO:0000313" key="6">
    <source>
        <dbReference type="EMBL" id="ACV24740.1"/>
    </source>
</evidence>
<dbReference type="Pfam" id="PF13597">
    <property type="entry name" value="NRDD"/>
    <property type="match status" value="1"/>
</dbReference>
<dbReference type="InterPro" id="IPR005144">
    <property type="entry name" value="ATP-cone_dom"/>
</dbReference>
<dbReference type="PANTHER" id="PTHR21075:SF0">
    <property type="entry name" value="ANAEROBIC RIBONUCLEOSIDE-TRIPHOSPHATE REDUCTASE"/>
    <property type="match status" value="1"/>
</dbReference>
<keyword evidence="6" id="KW-0560">Oxidoreductase</keyword>
<reference evidence="6" key="1">
    <citation type="submission" date="2009-08" db="EMBL/GenBank/DDBJ databases">
        <title>Complete sequence of chromosome of Methanocaldococcus fervens AG86.</title>
        <authorList>
            <consortium name="US DOE Joint Genome Institute"/>
            <person name="Lucas S."/>
            <person name="Copeland A."/>
            <person name="Lapidus A."/>
            <person name="Glavina del Rio T."/>
            <person name="Tice H."/>
            <person name="Bruce D."/>
            <person name="Goodwin L."/>
            <person name="Pitluck S."/>
            <person name="Chertkov O."/>
            <person name="Detter J.C."/>
            <person name="Han C."/>
            <person name="Tapia R."/>
            <person name="Larimer F."/>
            <person name="Land M."/>
            <person name="Hauser L."/>
            <person name="Kyrpides N."/>
            <person name="Ovchinnikova G."/>
            <person name="Lupa-Sieprawska M."/>
            <person name="Whitman W.B."/>
        </authorList>
    </citation>
    <scope>NUCLEOTIDE SEQUENCE [LARGE SCALE GENOMIC DNA]</scope>
    <source>
        <strain evidence="6">AG86</strain>
    </source>
</reference>
<gene>
    <name evidence="6" type="ordered locus">Mefer_0922</name>
</gene>
<dbReference type="GeneID" id="8365610"/>
<dbReference type="Proteomes" id="UP000001495">
    <property type="component" value="Chromosome"/>
</dbReference>
<dbReference type="Gene3D" id="3.20.70.20">
    <property type="match status" value="1"/>
</dbReference>
<dbReference type="EC" id="1.17.4.2" evidence="6"/>
<dbReference type="HOGENOM" id="CLU_002707_0_0_2"/>
<proteinExistence type="predicted"/>
<dbReference type="RefSeq" id="WP_015791477.1">
    <property type="nucleotide sequence ID" value="NC_013156.1"/>
</dbReference>
<feature type="domain" description="ATP-cone" evidence="5">
    <location>
        <begin position="14"/>
        <end position="98"/>
    </location>
</feature>
<evidence type="ECO:0000313" key="7">
    <source>
        <dbReference type="Proteomes" id="UP000001495"/>
    </source>
</evidence>
<dbReference type="CDD" id="cd01675">
    <property type="entry name" value="RNR_III"/>
    <property type="match status" value="1"/>
</dbReference>
<dbReference type="eggNOG" id="arCOG04889">
    <property type="taxonomic scope" value="Archaea"/>
</dbReference>
<keyword evidence="1 3" id="KW-0547">Nucleotide-binding</keyword>
<dbReference type="Pfam" id="PF03477">
    <property type="entry name" value="ATP-cone"/>
    <property type="match status" value="2"/>
</dbReference>
<dbReference type="PROSITE" id="PS51161">
    <property type="entry name" value="ATP_CONE"/>
    <property type="match status" value="1"/>
</dbReference>
<accession>C7P858</accession>
<dbReference type="PANTHER" id="PTHR21075">
    <property type="entry name" value="ANAEROBIC RIBONUCLEOSIDE-TRIPHOSPHATE REDUCTASE"/>
    <property type="match status" value="1"/>
</dbReference>
<keyword evidence="2 3" id="KW-0067">ATP-binding</keyword>
<dbReference type="EMBL" id="CP001696">
    <property type="protein sequence ID" value="ACV24740.1"/>
    <property type="molecule type" value="Genomic_DNA"/>
</dbReference>
<feature type="coiled-coil region" evidence="4">
    <location>
        <begin position="112"/>
        <end position="139"/>
    </location>
</feature>
<evidence type="ECO:0000256" key="1">
    <source>
        <dbReference type="ARBA" id="ARBA00022741"/>
    </source>
</evidence>